<sequence>MIANLRLITCTTAFALALAACDTKKTEPAPSPAESNAKLIKEHFQLLNEHELKPLIAQYDTKAVIVTSDYPGELHGQPGADQVFHQTFYVSPDAKYLVGNTIINDTVAVVEYDVIGLREGHDSPIRYDVRNCSVFKIKDNKIISEATYVNSKLYNAK</sequence>
<organism evidence="3 4">
    <name type="scientific">Mucilaginibacter pallidiroseus</name>
    <dbReference type="NCBI Taxonomy" id="2599295"/>
    <lineage>
        <taxon>Bacteria</taxon>
        <taxon>Pseudomonadati</taxon>
        <taxon>Bacteroidota</taxon>
        <taxon>Sphingobacteriia</taxon>
        <taxon>Sphingobacteriales</taxon>
        <taxon>Sphingobacteriaceae</taxon>
        <taxon>Mucilaginibacter</taxon>
    </lineage>
</organism>
<dbReference type="PROSITE" id="PS51257">
    <property type="entry name" value="PROKAR_LIPOPROTEIN"/>
    <property type="match status" value="1"/>
</dbReference>
<proteinExistence type="predicted"/>
<name>A0A563UJR2_9SPHI</name>
<dbReference type="Pfam" id="PF12680">
    <property type="entry name" value="SnoaL_2"/>
    <property type="match status" value="1"/>
</dbReference>
<dbReference type="EMBL" id="VOEJ01000001">
    <property type="protein sequence ID" value="TWR31581.1"/>
    <property type="molecule type" value="Genomic_DNA"/>
</dbReference>
<keyword evidence="1" id="KW-0732">Signal</keyword>
<accession>A0A563UJR2</accession>
<feature type="chain" id="PRO_5022212936" evidence="1">
    <location>
        <begin position="20"/>
        <end position="157"/>
    </location>
</feature>
<dbReference type="Proteomes" id="UP000320042">
    <property type="component" value="Unassembled WGS sequence"/>
</dbReference>
<evidence type="ECO:0000313" key="4">
    <source>
        <dbReference type="Proteomes" id="UP000320042"/>
    </source>
</evidence>
<dbReference type="AlphaFoldDB" id="A0A563UJR2"/>
<protein>
    <submittedName>
        <fullName evidence="3">Nuclear transport factor 2 family protein</fullName>
    </submittedName>
</protein>
<evidence type="ECO:0000259" key="2">
    <source>
        <dbReference type="Pfam" id="PF12680"/>
    </source>
</evidence>
<gene>
    <name evidence="3" type="ORF">FPZ43_03665</name>
</gene>
<dbReference type="OrthoDB" id="794115at2"/>
<keyword evidence="4" id="KW-1185">Reference proteome</keyword>
<dbReference type="InterPro" id="IPR032710">
    <property type="entry name" value="NTF2-like_dom_sf"/>
</dbReference>
<feature type="signal peptide" evidence="1">
    <location>
        <begin position="1"/>
        <end position="19"/>
    </location>
</feature>
<dbReference type="RefSeq" id="WP_146380478.1">
    <property type="nucleotide sequence ID" value="NZ_VOEJ01000001.1"/>
</dbReference>
<reference evidence="3 4" key="1">
    <citation type="submission" date="2019-07" db="EMBL/GenBank/DDBJ databases">
        <authorList>
            <person name="Kim J."/>
        </authorList>
    </citation>
    <scope>NUCLEOTIDE SEQUENCE [LARGE SCALE GENOMIC DNA]</scope>
    <source>
        <strain evidence="4">dk17</strain>
    </source>
</reference>
<dbReference type="SUPFAM" id="SSF54427">
    <property type="entry name" value="NTF2-like"/>
    <property type="match status" value="1"/>
</dbReference>
<feature type="domain" description="SnoaL-like" evidence="2">
    <location>
        <begin position="41"/>
        <end position="143"/>
    </location>
</feature>
<dbReference type="Gene3D" id="3.10.450.50">
    <property type="match status" value="1"/>
</dbReference>
<comment type="caution">
    <text evidence="3">The sequence shown here is derived from an EMBL/GenBank/DDBJ whole genome shotgun (WGS) entry which is preliminary data.</text>
</comment>
<evidence type="ECO:0000256" key="1">
    <source>
        <dbReference type="SAM" id="SignalP"/>
    </source>
</evidence>
<dbReference type="InterPro" id="IPR037401">
    <property type="entry name" value="SnoaL-like"/>
</dbReference>
<evidence type="ECO:0000313" key="3">
    <source>
        <dbReference type="EMBL" id="TWR31581.1"/>
    </source>
</evidence>